<dbReference type="CDD" id="cd04170">
    <property type="entry name" value="EF-G_bact"/>
    <property type="match status" value="1"/>
</dbReference>
<dbReference type="Gene3D" id="3.30.70.870">
    <property type="entry name" value="Elongation Factor G (Translational Gtpase), domain 3"/>
    <property type="match status" value="1"/>
</dbReference>
<name>X1E868_9ZZZZ</name>
<dbReference type="SUPFAM" id="SSF50447">
    <property type="entry name" value="Translation proteins"/>
    <property type="match status" value="1"/>
</dbReference>
<dbReference type="InterPro" id="IPR020568">
    <property type="entry name" value="Ribosomal_Su5_D2-typ_SF"/>
</dbReference>
<evidence type="ECO:0000256" key="1">
    <source>
        <dbReference type="ARBA" id="ARBA00022741"/>
    </source>
</evidence>
<dbReference type="Gene3D" id="3.40.50.300">
    <property type="entry name" value="P-loop containing nucleotide triphosphate hydrolases"/>
    <property type="match status" value="1"/>
</dbReference>
<keyword evidence="1" id="KW-0547">Nucleotide-binding</keyword>
<dbReference type="InterPro" id="IPR005225">
    <property type="entry name" value="Small_GTP-bd"/>
</dbReference>
<dbReference type="InterPro" id="IPR053905">
    <property type="entry name" value="EF-G-like_DII"/>
</dbReference>
<evidence type="ECO:0000259" key="3">
    <source>
        <dbReference type="PROSITE" id="PS51722"/>
    </source>
</evidence>
<dbReference type="SMART" id="SM00889">
    <property type="entry name" value="EFG_IV"/>
    <property type="match status" value="1"/>
</dbReference>
<dbReference type="InterPro" id="IPR014721">
    <property type="entry name" value="Ribsml_uS5_D2-typ_fold_subgr"/>
</dbReference>
<dbReference type="CDD" id="cd04088">
    <property type="entry name" value="EFG_mtEFG_II"/>
    <property type="match status" value="1"/>
</dbReference>
<evidence type="ECO:0000313" key="4">
    <source>
        <dbReference type="EMBL" id="GAH28792.1"/>
    </source>
</evidence>
<dbReference type="NCBIfam" id="TIGR00231">
    <property type="entry name" value="small_GTP"/>
    <property type="match status" value="1"/>
</dbReference>
<gene>
    <name evidence="4" type="ORF">S03H2_03018</name>
</gene>
<dbReference type="PROSITE" id="PS51722">
    <property type="entry name" value="G_TR_2"/>
    <property type="match status" value="1"/>
</dbReference>
<dbReference type="InterPro" id="IPR000795">
    <property type="entry name" value="T_Tr_GTP-bd_dom"/>
</dbReference>
<protein>
    <recommendedName>
        <fullName evidence="3">Tr-type G domain-containing protein</fullName>
    </recommendedName>
</protein>
<feature type="domain" description="Tr-type G" evidence="3">
    <location>
        <begin position="1"/>
        <end position="255"/>
    </location>
</feature>
<organism evidence="4">
    <name type="scientific">marine sediment metagenome</name>
    <dbReference type="NCBI Taxonomy" id="412755"/>
    <lineage>
        <taxon>unclassified sequences</taxon>
        <taxon>metagenomes</taxon>
        <taxon>ecological metagenomes</taxon>
    </lineage>
</organism>
<dbReference type="Pfam" id="PF14492">
    <property type="entry name" value="EFG_III"/>
    <property type="match status" value="1"/>
</dbReference>
<comment type="caution">
    <text evidence="4">The sequence shown here is derived from an EMBL/GenBank/DDBJ whole genome shotgun (WGS) entry which is preliminary data.</text>
</comment>
<dbReference type="AlphaFoldDB" id="X1E868"/>
<accession>X1E868</accession>
<dbReference type="Pfam" id="PF03764">
    <property type="entry name" value="EFG_IV"/>
    <property type="match status" value="1"/>
</dbReference>
<dbReference type="SUPFAM" id="SSF54980">
    <property type="entry name" value="EF-G C-terminal domain-like"/>
    <property type="match status" value="1"/>
</dbReference>
<keyword evidence="2" id="KW-0342">GTP-binding</keyword>
<evidence type="ECO:0000256" key="2">
    <source>
        <dbReference type="ARBA" id="ARBA00023134"/>
    </source>
</evidence>
<dbReference type="GO" id="GO:0032790">
    <property type="term" value="P:ribosome disassembly"/>
    <property type="evidence" value="ECO:0007669"/>
    <property type="project" value="TreeGrafter"/>
</dbReference>
<dbReference type="PANTHER" id="PTHR43261:SF6">
    <property type="entry name" value="ELONGATION FACTOR G-LIKE PROTEIN"/>
    <property type="match status" value="1"/>
</dbReference>
<dbReference type="PANTHER" id="PTHR43261">
    <property type="entry name" value="TRANSLATION ELONGATION FACTOR G-RELATED"/>
    <property type="match status" value="1"/>
</dbReference>
<feature type="non-terminal residue" evidence="4">
    <location>
        <position position="517"/>
    </location>
</feature>
<proteinExistence type="predicted"/>
<dbReference type="Pfam" id="PF22042">
    <property type="entry name" value="EF-G_D2"/>
    <property type="match status" value="1"/>
</dbReference>
<dbReference type="NCBIfam" id="NF009381">
    <property type="entry name" value="PRK12740.1-5"/>
    <property type="match status" value="1"/>
</dbReference>
<dbReference type="SUPFAM" id="SSF52540">
    <property type="entry name" value="P-loop containing nucleoside triphosphate hydrolases"/>
    <property type="match status" value="1"/>
</dbReference>
<dbReference type="InterPro" id="IPR035647">
    <property type="entry name" value="EFG_III/V"/>
</dbReference>
<reference evidence="4" key="1">
    <citation type="journal article" date="2014" name="Front. Microbiol.">
        <title>High frequency of phylogenetically diverse reductive dehalogenase-homologous genes in deep subseafloor sedimentary metagenomes.</title>
        <authorList>
            <person name="Kawai M."/>
            <person name="Futagami T."/>
            <person name="Toyoda A."/>
            <person name="Takaki Y."/>
            <person name="Nishi S."/>
            <person name="Hori S."/>
            <person name="Arai W."/>
            <person name="Tsubouchi T."/>
            <person name="Morono Y."/>
            <person name="Uchiyama I."/>
            <person name="Ito T."/>
            <person name="Fujiyama A."/>
            <person name="Inagaki F."/>
            <person name="Takami H."/>
        </authorList>
    </citation>
    <scope>NUCLEOTIDE SEQUENCE</scope>
    <source>
        <strain evidence="4">Expedition CK06-06</strain>
    </source>
</reference>
<dbReference type="InterPro" id="IPR041095">
    <property type="entry name" value="EFG_II"/>
</dbReference>
<feature type="non-terminal residue" evidence="4">
    <location>
        <position position="1"/>
    </location>
</feature>
<dbReference type="SUPFAM" id="SSF54211">
    <property type="entry name" value="Ribosomal protein S5 domain 2-like"/>
    <property type="match status" value="1"/>
</dbReference>
<dbReference type="InterPro" id="IPR005517">
    <property type="entry name" value="Transl_elong_EFG/EF2_IV"/>
</dbReference>
<dbReference type="GO" id="GO:0005525">
    <property type="term" value="F:GTP binding"/>
    <property type="evidence" value="ECO:0007669"/>
    <property type="project" value="UniProtKB-KW"/>
</dbReference>
<dbReference type="Gene3D" id="3.30.230.10">
    <property type="match status" value="1"/>
</dbReference>
<dbReference type="EMBL" id="BARU01001072">
    <property type="protein sequence ID" value="GAH28792.1"/>
    <property type="molecule type" value="Genomic_DNA"/>
</dbReference>
<dbReference type="InterPro" id="IPR009000">
    <property type="entry name" value="Transl_B-barrel_sf"/>
</dbReference>
<dbReference type="Pfam" id="PF00009">
    <property type="entry name" value="GTP_EFTU"/>
    <property type="match status" value="1"/>
</dbReference>
<sequence>LVESILFDCDEINRRGSVEKGTTTTDFEPEEIKRTISIDNSIAPCNLKDHKINILDTPGYLDFVGELLNSLRVCDGVVLLCDSIVGVEVGTEKIWTYCENLEIPIIITINKMDRESTDFYKVLDQLRNIYGSQVVALNLPIGKEDDFKGWVNLLEQKAFIYESEKKIKDTEIPEEMIEKVKSLRENLIETIVETNDEMLMKYLDGEELSQDELKEVLGSAVKNRKIFPVTCSSGLKNIGTEPILDMIIDLLPSPLEVAKISGKDPKSKEDKEIEASPKSPFLAYVYKTMVDPFVGKLSMFRIYTGEINSNSVVFNANNKKSVKLSNMYITKGKTQTQIDKASIGDFVAVSKLEHISTGDTLCDSKNPIILAKVDYPPSMENTAIAPLLKGDEEKISNGLTKLMEEDPTFLHKMDFETKQHLIYGMGDVHLSVIIDKLKRKFGVGVKLIKPKVAYKETVRKTVKVEGKYKKQSGGRGQYGHVWLEVKPLDRGTGFEFIETIFGGAIPKGYIQGVEKGV</sequence>
<dbReference type="Gene3D" id="2.40.30.10">
    <property type="entry name" value="Translation factors"/>
    <property type="match status" value="1"/>
</dbReference>
<dbReference type="GO" id="GO:0003924">
    <property type="term" value="F:GTPase activity"/>
    <property type="evidence" value="ECO:0007669"/>
    <property type="project" value="InterPro"/>
</dbReference>
<dbReference type="InterPro" id="IPR027417">
    <property type="entry name" value="P-loop_NTPase"/>
</dbReference>